<accession>A0A1U7DI65</accession>
<proteinExistence type="predicted"/>
<dbReference type="Proteomes" id="UP000187266">
    <property type="component" value="Chromosome"/>
</dbReference>
<keyword evidence="2" id="KW-1185">Reference proteome</keyword>
<dbReference type="OrthoDB" id="7850282at2"/>
<evidence type="ECO:0000313" key="2">
    <source>
        <dbReference type="Proteomes" id="UP000187266"/>
    </source>
</evidence>
<evidence type="ECO:0000313" key="1">
    <source>
        <dbReference type="EMBL" id="APX89651.1"/>
    </source>
</evidence>
<gene>
    <name evidence="1" type="ORF">BV394_07925</name>
</gene>
<sequence length="251" mass="27998">MLHSKDLSVDLCAIYSTEFLEQFAQRFDREPDQIELLRGVIETGKAFVKGKWLKLSGKDRLLKFSGVHFIGAGLGARRLAESLRQLSKSDLASRGLTSSLADYVARSDHLSAAQQAYRAAISQSGPKTQLEALHQLASALEAAVEQLIPLPGEHEEEEEVRARALEFVETINSKPKKLTPKNHALEEAARAFRPLWERYSEIPYIRGRYRHEIGGYDSKPAEALFEIVTRLDSTIASSLAGTAIENIRKQP</sequence>
<dbReference type="AlphaFoldDB" id="A0A1U7DI65"/>
<dbReference type="STRING" id="1267768.BV394_07925"/>
<name>A0A1U7DI65_9RHOB</name>
<protein>
    <submittedName>
        <fullName evidence="1">Uncharacterized protein</fullName>
    </submittedName>
</protein>
<organism evidence="1 2">
    <name type="scientific">Brevirhabdus pacifica</name>
    <dbReference type="NCBI Taxonomy" id="1267768"/>
    <lineage>
        <taxon>Bacteria</taxon>
        <taxon>Pseudomonadati</taxon>
        <taxon>Pseudomonadota</taxon>
        <taxon>Alphaproteobacteria</taxon>
        <taxon>Rhodobacterales</taxon>
        <taxon>Paracoccaceae</taxon>
        <taxon>Brevirhabdus</taxon>
    </lineage>
</organism>
<reference evidence="1 2" key="1">
    <citation type="submission" date="2017-01" db="EMBL/GenBank/DDBJ databases">
        <title>Genomic analysis of Xuhuaishuia manganoxidans DY6-4.</title>
        <authorList>
            <person name="Wang X."/>
        </authorList>
    </citation>
    <scope>NUCLEOTIDE SEQUENCE [LARGE SCALE GENOMIC DNA]</scope>
    <source>
        <strain evidence="1 2">DY6-4</strain>
    </source>
</reference>
<dbReference type="EMBL" id="CP019124">
    <property type="protein sequence ID" value="APX89651.1"/>
    <property type="molecule type" value="Genomic_DNA"/>
</dbReference>